<dbReference type="Proteomes" id="UP000199262">
    <property type="component" value="Unassembled WGS sequence"/>
</dbReference>
<sequence>MGNCFYLAKYRGEVNEGLYMLYESKILEFKGIPPAYINKDVSFEFPFLSFKKSDIF</sequence>
<keyword evidence="2" id="KW-1185">Reference proteome</keyword>
<dbReference type="AlphaFoldDB" id="A0A1G4PYC2"/>
<proteinExistence type="predicted"/>
<evidence type="ECO:0000313" key="1">
    <source>
        <dbReference type="EMBL" id="SCW37320.1"/>
    </source>
</evidence>
<name>A0A1G4PYC2_BORJA</name>
<reference evidence="2" key="1">
    <citation type="submission" date="2016-10" db="EMBL/GenBank/DDBJ databases">
        <authorList>
            <person name="Varghese N."/>
            <person name="Submissions S."/>
        </authorList>
    </citation>
    <scope>NUCLEOTIDE SEQUENCE [LARGE SCALE GENOMIC DNA]</scope>
    <source>
        <strain evidence="2">ATCC 51557</strain>
    </source>
</reference>
<dbReference type="EMBL" id="FMTE01000004">
    <property type="protein sequence ID" value="SCW37320.1"/>
    <property type="molecule type" value="Genomic_DNA"/>
</dbReference>
<protein>
    <submittedName>
        <fullName evidence="1">Uncharacterized protein</fullName>
    </submittedName>
</protein>
<gene>
    <name evidence="1" type="ORF">SAMN02983004_00845</name>
</gene>
<accession>A0A1G4PYC2</accession>
<organism evidence="1 2">
    <name type="scientific">Borreliella japonica</name>
    <name type="common">Borrelia japonica</name>
    <dbReference type="NCBI Taxonomy" id="34095"/>
    <lineage>
        <taxon>Bacteria</taxon>
        <taxon>Pseudomonadati</taxon>
        <taxon>Spirochaetota</taxon>
        <taxon>Spirochaetia</taxon>
        <taxon>Spirochaetales</taxon>
        <taxon>Borreliaceae</taxon>
        <taxon>Borreliella</taxon>
    </lineage>
</organism>
<evidence type="ECO:0000313" key="2">
    <source>
        <dbReference type="Proteomes" id="UP000199262"/>
    </source>
</evidence>